<sequence length="93" mass="9787">MLNELSTKAYVTVTENVRSAVRSGIRAFAKDERGVTAIEYGLIAVAVAAMIIAVFYNKNGFIHKLEDRFGSLSSAISTATLSVTGASTSSTPA</sequence>
<dbReference type="InterPro" id="IPR007047">
    <property type="entry name" value="Flp_Fap"/>
</dbReference>
<organism evidence="2 3">
    <name type="scientific">Actinobacillus delphinicola</name>
    <dbReference type="NCBI Taxonomy" id="51161"/>
    <lineage>
        <taxon>Bacteria</taxon>
        <taxon>Pseudomonadati</taxon>
        <taxon>Pseudomonadota</taxon>
        <taxon>Gammaproteobacteria</taxon>
        <taxon>Pasteurellales</taxon>
        <taxon>Pasteurellaceae</taxon>
        <taxon>Actinobacillus</taxon>
    </lineage>
</organism>
<dbReference type="OrthoDB" id="5690605at2"/>
<dbReference type="AlphaFoldDB" id="A0A448TSR5"/>
<dbReference type="Pfam" id="PF04964">
    <property type="entry name" value="Flp_Fap"/>
    <property type="match status" value="1"/>
</dbReference>
<keyword evidence="1" id="KW-0472">Membrane</keyword>
<proteinExistence type="predicted"/>
<dbReference type="Proteomes" id="UP000279799">
    <property type="component" value="Chromosome"/>
</dbReference>
<evidence type="ECO:0000256" key="1">
    <source>
        <dbReference type="SAM" id="Phobius"/>
    </source>
</evidence>
<dbReference type="KEGG" id="adp:NCTC12871_00291"/>
<evidence type="ECO:0000313" key="2">
    <source>
        <dbReference type="EMBL" id="VEJ08873.1"/>
    </source>
</evidence>
<dbReference type="RefSeq" id="WP_126598318.1">
    <property type="nucleotide sequence ID" value="NZ_LR134510.1"/>
</dbReference>
<dbReference type="EMBL" id="LR134510">
    <property type="protein sequence ID" value="VEJ08873.1"/>
    <property type="molecule type" value="Genomic_DNA"/>
</dbReference>
<feature type="transmembrane region" description="Helical" evidence="1">
    <location>
        <begin position="37"/>
        <end position="56"/>
    </location>
</feature>
<name>A0A448TSR5_9PAST</name>
<evidence type="ECO:0000313" key="3">
    <source>
        <dbReference type="Proteomes" id="UP000279799"/>
    </source>
</evidence>
<keyword evidence="1" id="KW-0812">Transmembrane</keyword>
<gene>
    <name evidence="2" type="ORF">NCTC12871_00291</name>
</gene>
<keyword evidence="3" id="KW-1185">Reference proteome</keyword>
<protein>
    <submittedName>
        <fullName evidence="2">Flp operon protein Flp1</fullName>
    </submittedName>
</protein>
<reference evidence="2 3" key="1">
    <citation type="submission" date="2018-12" db="EMBL/GenBank/DDBJ databases">
        <authorList>
            <consortium name="Pathogen Informatics"/>
        </authorList>
    </citation>
    <scope>NUCLEOTIDE SEQUENCE [LARGE SCALE GENOMIC DNA]</scope>
    <source>
        <strain evidence="2 3">NCTC12871</strain>
    </source>
</reference>
<accession>A0A448TSR5</accession>
<keyword evidence="1" id="KW-1133">Transmembrane helix</keyword>